<comment type="caution">
    <text evidence="2">The sequence shown here is derived from an EMBL/GenBank/DDBJ whole genome shotgun (WGS) entry which is preliminary data.</text>
</comment>
<evidence type="ECO:0008006" key="4">
    <source>
        <dbReference type="Google" id="ProtNLM"/>
    </source>
</evidence>
<dbReference type="EMBL" id="ARZY01000008">
    <property type="protein sequence ID" value="EWH10913.1"/>
    <property type="molecule type" value="Genomic_DNA"/>
</dbReference>
<dbReference type="InterPro" id="IPR021438">
    <property type="entry name" value="DUF3087"/>
</dbReference>
<keyword evidence="3" id="KW-1185">Reference proteome</keyword>
<dbReference type="STRING" id="1328313.DS2_06466"/>
<sequence>MFTFESIDKDIYRQHLNRIIIACVVALTALSLGIAQVLIQLFPDADGSHFHWNLLGVIVGCIVIGVTLNKYKTHPYMYEVYYVWRLKQQLNYITRKRAKLNKAVEDGDVKAMQIMYFYYQGCRRLWLLDDNTITMEELSKWQTELEAQARNKRVELKKESFDKEELAGY</sequence>
<dbReference type="PATRIC" id="fig|1328313.3.peg.1326"/>
<keyword evidence="1" id="KW-0472">Membrane</keyword>
<gene>
    <name evidence="2" type="ORF">DS2_06466</name>
</gene>
<evidence type="ECO:0000313" key="2">
    <source>
        <dbReference type="EMBL" id="EWH10913.1"/>
    </source>
</evidence>
<dbReference type="Proteomes" id="UP000019276">
    <property type="component" value="Unassembled WGS sequence"/>
</dbReference>
<evidence type="ECO:0000256" key="1">
    <source>
        <dbReference type="SAM" id="Phobius"/>
    </source>
</evidence>
<name>W7QSR7_9ALTE</name>
<feature type="transmembrane region" description="Helical" evidence="1">
    <location>
        <begin position="50"/>
        <end position="68"/>
    </location>
</feature>
<feature type="transmembrane region" description="Helical" evidence="1">
    <location>
        <begin position="19"/>
        <end position="38"/>
    </location>
</feature>
<dbReference type="RefSeq" id="WP_035013856.1">
    <property type="nucleotide sequence ID" value="NZ_ARZY01000008.1"/>
</dbReference>
<dbReference type="AlphaFoldDB" id="W7QSR7"/>
<keyword evidence="1" id="KW-1133">Transmembrane helix</keyword>
<dbReference type="Pfam" id="PF11286">
    <property type="entry name" value="DUF3087"/>
    <property type="match status" value="1"/>
</dbReference>
<evidence type="ECO:0000313" key="3">
    <source>
        <dbReference type="Proteomes" id="UP000019276"/>
    </source>
</evidence>
<organism evidence="2 3">
    <name type="scientific">Catenovulum agarivorans DS-2</name>
    <dbReference type="NCBI Taxonomy" id="1328313"/>
    <lineage>
        <taxon>Bacteria</taxon>
        <taxon>Pseudomonadati</taxon>
        <taxon>Pseudomonadota</taxon>
        <taxon>Gammaproteobacteria</taxon>
        <taxon>Alteromonadales</taxon>
        <taxon>Alteromonadaceae</taxon>
        <taxon>Catenovulum</taxon>
    </lineage>
</organism>
<reference evidence="2 3" key="1">
    <citation type="journal article" date="2014" name="Genome Announc.">
        <title>Draft Genome Sequence of the Agar-Degrading Bacterium Catenovulum sp. Strain DS-2, Isolated from Intestines of Haliotis diversicolor.</title>
        <authorList>
            <person name="Shan D."/>
            <person name="Li X."/>
            <person name="Gu Z."/>
            <person name="Wei G."/>
            <person name="Gao Z."/>
            <person name="Shao Z."/>
        </authorList>
    </citation>
    <scope>NUCLEOTIDE SEQUENCE [LARGE SCALE GENOMIC DNA]</scope>
    <source>
        <strain evidence="2 3">DS-2</strain>
    </source>
</reference>
<accession>W7QSR7</accession>
<proteinExistence type="predicted"/>
<dbReference type="eggNOG" id="ENOG502ZZ0F">
    <property type="taxonomic scope" value="Bacteria"/>
</dbReference>
<dbReference type="OrthoDB" id="6118114at2"/>
<protein>
    <recommendedName>
        <fullName evidence="4">DUF3087 domain-containing protein</fullName>
    </recommendedName>
</protein>
<keyword evidence="1" id="KW-0812">Transmembrane</keyword>